<evidence type="ECO:0000313" key="8">
    <source>
        <dbReference type="EMBL" id="QFZ19503.1"/>
    </source>
</evidence>
<feature type="transmembrane region" description="Helical" evidence="6">
    <location>
        <begin position="21"/>
        <end position="40"/>
    </location>
</feature>
<keyword evidence="9" id="KW-1185">Reference proteome</keyword>
<dbReference type="GO" id="GO:0005886">
    <property type="term" value="C:plasma membrane"/>
    <property type="evidence" value="ECO:0007669"/>
    <property type="project" value="UniProtKB-SubCell"/>
</dbReference>
<dbReference type="Pfam" id="PF02656">
    <property type="entry name" value="DUF202"/>
    <property type="match status" value="1"/>
</dbReference>
<dbReference type="InterPro" id="IPR052053">
    <property type="entry name" value="IM_YidH-like"/>
</dbReference>
<keyword evidence="5 6" id="KW-0472">Membrane</keyword>
<dbReference type="EMBL" id="CP034550">
    <property type="protein sequence ID" value="QFZ19503.1"/>
    <property type="molecule type" value="Genomic_DNA"/>
</dbReference>
<dbReference type="PANTHER" id="PTHR34187:SF2">
    <property type="entry name" value="DUF202 DOMAIN-CONTAINING PROTEIN"/>
    <property type="match status" value="1"/>
</dbReference>
<keyword evidence="2" id="KW-1003">Cell membrane</keyword>
<dbReference type="PANTHER" id="PTHR34187">
    <property type="entry name" value="FGR18P"/>
    <property type="match status" value="1"/>
</dbReference>
<evidence type="ECO:0000256" key="6">
    <source>
        <dbReference type="SAM" id="Phobius"/>
    </source>
</evidence>
<feature type="transmembrane region" description="Helical" evidence="6">
    <location>
        <begin position="46"/>
        <end position="68"/>
    </location>
</feature>
<evidence type="ECO:0000259" key="7">
    <source>
        <dbReference type="Pfam" id="PF02656"/>
    </source>
</evidence>
<protein>
    <submittedName>
        <fullName evidence="8">DUF202 domain-containing protein</fullName>
    </submittedName>
</protein>
<feature type="domain" description="DUF202" evidence="7">
    <location>
        <begin position="10"/>
        <end position="76"/>
    </location>
</feature>
<feature type="transmembrane region" description="Helical" evidence="6">
    <location>
        <begin position="89"/>
        <end position="110"/>
    </location>
</feature>
<evidence type="ECO:0000256" key="5">
    <source>
        <dbReference type="ARBA" id="ARBA00023136"/>
    </source>
</evidence>
<evidence type="ECO:0000256" key="2">
    <source>
        <dbReference type="ARBA" id="ARBA00022475"/>
    </source>
</evidence>
<gene>
    <name evidence="8" type="ORF">EKG83_20535</name>
</gene>
<dbReference type="InterPro" id="IPR003807">
    <property type="entry name" value="DUF202"/>
</dbReference>
<keyword evidence="4 6" id="KW-1133">Transmembrane helix</keyword>
<sequence>MTGDREPDYRFTMANERTFLAWVRTALGLLAAGVAVRQVVPPFGVPGATTVLAVACVALAALVAGTSFPRWRRVQAAMRAGGPLPPNRMVVVLTAAVLVLAVLVAVLVVLG</sequence>
<evidence type="ECO:0000313" key="9">
    <source>
        <dbReference type="Proteomes" id="UP000325787"/>
    </source>
</evidence>
<evidence type="ECO:0000256" key="4">
    <source>
        <dbReference type="ARBA" id="ARBA00022989"/>
    </source>
</evidence>
<evidence type="ECO:0000256" key="3">
    <source>
        <dbReference type="ARBA" id="ARBA00022692"/>
    </source>
</evidence>
<dbReference type="Proteomes" id="UP000325787">
    <property type="component" value="Chromosome"/>
</dbReference>
<accession>A0A5Q0H067</accession>
<reference evidence="9" key="1">
    <citation type="journal article" date="2021" name="Curr. Microbiol.">
        <title>Complete genome of nocamycin-producing strain Saccharothrix syringae NRRL B-16468 reveals the biosynthetic potential for secondary metabolites.</title>
        <authorList>
            <person name="Mo X."/>
            <person name="Yang S."/>
        </authorList>
    </citation>
    <scope>NUCLEOTIDE SEQUENCE [LARGE SCALE GENOMIC DNA]</scope>
    <source>
        <strain evidence="9">ATCC 51364 / DSM 43886 / JCM 6844 / KCTC 9398 / NBRC 14523 / NRRL B-16468 / INA 2240</strain>
    </source>
</reference>
<dbReference type="RefSeq" id="WP_033431724.1">
    <property type="nucleotide sequence ID" value="NZ_CP034550.1"/>
</dbReference>
<comment type="subcellular location">
    <subcellularLocation>
        <location evidence="1">Cell membrane</location>
        <topology evidence="1">Multi-pass membrane protein</topology>
    </subcellularLocation>
</comment>
<evidence type="ECO:0000256" key="1">
    <source>
        <dbReference type="ARBA" id="ARBA00004651"/>
    </source>
</evidence>
<proteinExistence type="predicted"/>
<keyword evidence="3 6" id="KW-0812">Transmembrane</keyword>
<dbReference type="KEGG" id="ssyi:EKG83_20535"/>
<organism evidence="8 9">
    <name type="scientific">Saccharothrix syringae</name>
    <name type="common">Nocardiopsis syringae</name>
    <dbReference type="NCBI Taxonomy" id="103733"/>
    <lineage>
        <taxon>Bacteria</taxon>
        <taxon>Bacillati</taxon>
        <taxon>Actinomycetota</taxon>
        <taxon>Actinomycetes</taxon>
        <taxon>Pseudonocardiales</taxon>
        <taxon>Pseudonocardiaceae</taxon>
        <taxon>Saccharothrix</taxon>
    </lineage>
</organism>
<name>A0A5Q0H067_SACSY</name>
<dbReference type="AlphaFoldDB" id="A0A5Q0H067"/>